<keyword evidence="1" id="KW-0540">Nuclease</keyword>
<proteinExistence type="predicted"/>
<dbReference type="Proteomes" id="UP000019366">
    <property type="component" value="Segment"/>
</dbReference>
<dbReference type="OrthoDB" id="8611at10239"/>
<dbReference type="KEGG" id="vg:18504333"/>
<organism evidence="1 2">
    <name type="scientific">Staphylococcus phage vB_SepS_SEP9</name>
    <dbReference type="NCBI Taxonomy" id="1434319"/>
    <lineage>
        <taxon>Viruses</taxon>
        <taxon>Duplodnaviria</taxon>
        <taxon>Heunggongvirae</taxon>
        <taxon>Uroviricota</taxon>
        <taxon>Caudoviricetes</taxon>
        <taxon>Sextaecvirus</taxon>
        <taxon>Sextaecvirus SEP9</taxon>
    </lineage>
</organism>
<keyword evidence="2" id="KW-1185">Reference proteome</keyword>
<dbReference type="GeneID" id="18504333"/>
<dbReference type="EMBL" id="KF929199">
    <property type="protein sequence ID" value="AHG24016.1"/>
    <property type="molecule type" value="Genomic_DNA"/>
</dbReference>
<name>W5RV26_9CAUD</name>
<evidence type="ECO:0000313" key="1">
    <source>
        <dbReference type="EMBL" id="AHG24016.1"/>
    </source>
</evidence>
<evidence type="ECO:0000313" key="2">
    <source>
        <dbReference type="Proteomes" id="UP000019366"/>
    </source>
</evidence>
<keyword evidence="1" id="KW-0378">Hydrolase</keyword>
<protein>
    <submittedName>
        <fullName evidence="1">HNH endonuclease</fullName>
    </submittedName>
</protein>
<dbReference type="GO" id="GO:0004519">
    <property type="term" value="F:endonuclease activity"/>
    <property type="evidence" value="ECO:0007669"/>
    <property type="project" value="UniProtKB-KW"/>
</dbReference>
<reference evidence="1 2" key="1">
    <citation type="journal article" date="2014" name="Res. Microbiol.">
        <title>Characterization of Staphylococcus epidermidis phage vB_SepS_SEP9 - A unique member of the Siphoviridae family.</title>
        <authorList>
            <person name="Melo L.D."/>
            <person name="Sillankorva S."/>
            <person name="Ackermann H.W."/>
            <person name="Kropinski A.M."/>
            <person name="Azeredo J."/>
            <person name="Cerca N."/>
        </authorList>
    </citation>
    <scope>NUCLEOTIDE SEQUENCE [LARGE SCALE GENOMIC DNA]</scope>
</reference>
<accession>W5RV26</accession>
<keyword evidence="1" id="KW-0255">Endonuclease</keyword>
<dbReference type="RefSeq" id="YP_009007763.1">
    <property type="nucleotide sequence ID" value="NC_023582.1"/>
</dbReference>
<gene>
    <name evidence="1" type="ORF">SEP9_095</name>
</gene>
<sequence>MTFKDDNVGKYFGERLALSLSKIDDEGRKYYNTICKCGKKQAVRLDSLKKTKSCGCLNSRDVIRRNLYNRWYKIIDRCYNRENISFNNYGGRGIKVCDAWRNSFESFYNWSLENGYNPNLTIDRINNDGNYNPENCRWVDLYVQANNKRNNVFIEYNNKKYTFKEAGKILNMDENSVRSRKKRGWSDEKIMTTPRTDNEIYLTYNGDKKSISDWSKYTGLPKYIIHYRLEKGWNVKNILNKSTKDREIKLTYNDKTKTISEWAVELKVSKDKLYKRYLRGWDSKDIIEKN</sequence>